<evidence type="ECO:0000256" key="2">
    <source>
        <dbReference type="ARBA" id="ARBA00022598"/>
    </source>
</evidence>
<dbReference type="PANTHER" id="PTHR43201">
    <property type="entry name" value="ACYL-COA SYNTHETASE"/>
    <property type="match status" value="1"/>
</dbReference>
<protein>
    <submittedName>
        <fullName evidence="5">AMP-binding protein</fullName>
    </submittedName>
</protein>
<dbReference type="RefSeq" id="WP_289350207.1">
    <property type="nucleotide sequence ID" value="NZ_JAUCFI010000003.1"/>
</dbReference>
<dbReference type="InterPro" id="IPR000873">
    <property type="entry name" value="AMP-dep_synth/lig_dom"/>
</dbReference>
<gene>
    <name evidence="5" type="ORF">QUF85_16320</name>
</gene>
<dbReference type="Pfam" id="PF00501">
    <property type="entry name" value="AMP-binding"/>
    <property type="match status" value="1"/>
</dbReference>
<evidence type="ECO:0000256" key="1">
    <source>
        <dbReference type="ARBA" id="ARBA00006432"/>
    </source>
</evidence>
<sequence length="519" mass="58578">MNLGTLFDFAVERYPNHIALVQDQKRYTYVQLQQEIEKIAASLQRLGIQKQDRVVVILKNRVENVIIYWALQKLGAIYTPLNDRLSTKEVEYCVNDAEAKAVVYESASQNAVLGSNFSERPILIGDENYIGVDISYPELVDRSPGSYQKPTLDENDISIMLYTSGTTGRPKGVPRTHRNEYASAMAHIVQNQYQLWESTLGVMPLYYTMGVRSLLTMALLNGKIAILPDFDSGDALEIIYRERISSLYLIPTLYHDMLTHPDFNKYDLSKLEKVGYAGAAMTTTLVNQCVKLLKPKVFVNHYGSTEVYTFSICPNVSEKPGSVGKPGIHQNLRVVKADPDGRSTPEDIVGKEEIGEIISNLDSIEAFKGYWNRPDATVKAIRNGWYFTGDIGFLDEDGDLFVVGRLDDMIISEGENIHPLEIEDCLSQHPNVLEAIVIGEQDDRLGQIVSAYIVSKNETVTAQELDEFCKRYPNMSNYKRPRKYTFVKEMPKSPVGKILRRKLREGDFKALQNQSDSVG</sequence>
<evidence type="ECO:0000259" key="4">
    <source>
        <dbReference type="Pfam" id="PF13193"/>
    </source>
</evidence>
<dbReference type="InterPro" id="IPR025110">
    <property type="entry name" value="AMP-bd_C"/>
</dbReference>
<dbReference type="AlphaFoldDB" id="A0AAJ1VBW5"/>
<keyword evidence="2" id="KW-0436">Ligase</keyword>
<dbReference type="Pfam" id="PF13193">
    <property type="entry name" value="AMP-binding_C"/>
    <property type="match status" value="1"/>
</dbReference>
<dbReference type="PROSITE" id="PS00455">
    <property type="entry name" value="AMP_BINDING"/>
    <property type="match status" value="1"/>
</dbReference>
<organism evidence="5 6">
    <name type="scientific">Peribacillus frigoritolerans</name>
    <dbReference type="NCBI Taxonomy" id="450367"/>
    <lineage>
        <taxon>Bacteria</taxon>
        <taxon>Bacillati</taxon>
        <taxon>Bacillota</taxon>
        <taxon>Bacilli</taxon>
        <taxon>Bacillales</taxon>
        <taxon>Bacillaceae</taxon>
        <taxon>Peribacillus</taxon>
    </lineage>
</organism>
<evidence type="ECO:0000313" key="5">
    <source>
        <dbReference type="EMBL" id="MDM5284847.1"/>
    </source>
</evidence>
<reference evidence="5" key="1">
    <citation type="submission" date="2023-06" db="EMBL/GenBank/DDBJ databases">
        <title>Comparative genomics of Bacillaceae isolates and their secondary metabolite potential.</title>
        <authorList>
            <person name="Song L."/>
            <person name="Nielsen L.J."/>
            <person name="Mohite O."/>
            <person name="Xu X."/>
            <person name="Weber T."/>
            <person name="Kovacs A.T."/>
        </authorList>
    </citation>
    <scope>NUCLEOTIDE SEQUENCE</scope>
    <source>
        <strain evidence="5">G1S1</strain>
    </source>
</reference>
<proteinExistence type="inferred from homology"/>
<accession>A0AAJ1VBW5</accession>
<dbReference type="InterPro" id="IPR020845">
    <property type="entry name" value="AMP-binding_CS"/>
</dbReference>
<dbReference type="InterPro" id="IPR045851">
    <property type="entry name" value="AMP-bd_C_sf"/>
</dbReference>
<evidence type="ECO:0000259" key="3">
    <source>
        <dbReference type="Pfam" id="PF00501"/>
    </source>
</evidence>
<dbReference type="Gene3D" id="3.40.50.12780">
    <property type="entry name" value="N-terminal domain of ligase-like"/>
    <property type="match status" value="1"/>
</dbReference>
<dbReference type="SUPFAM" id="SSF56801">
    <property type="entry name" value="Acetyl-CoA synthetase-like"/>
    <property type="match status" value="1"/>
</dbReference>
<comment type="similarity">
    <text evidence="1">Belongs to the ATP-dependent AMP-binding enzyme family.</text>
</comment>
<feature type="domain" description="AMP-binding enzyme C-terminal" evidence="4">
    <location>
        <begin position="421"/>
        <end position="497"/>
    </location>
</feature>
<dbReference type="Proteomes" id="UP001238973">
    <property type="component" value="Unassembled WGS sequence"/>
</dbReference>
<dbReference type="GO" id="GO:0006631">
    <property type="term" value="P:fatty acid metabolic process"/>
    <property type="evidence" value="ECO:0007669"/>
    <property type="project" value="TreeGrafter"/>
</dbReference>
<dbReference type="EMBL" id="JAUCFI010000003">
    <property type="protein sequence ID" value="MDM5284847.1"/>
    <property type="molecule type" value="Genomic_DNA"/>
</dbReference>
<dbReference type="PANTHER" id="PTHR43201:SF5">
    <property type="entry name" value="MEDIUM-CHAIN ACYL-COA LIGASE ACSF2, MITOCHONDRIAL"/>
    <property type="match status" value="1"/>
</dbReference>
<dbReference type="Gene3D" id="3.30.300.30">
    <property type="match status" value="1"/>
</dbReference>
<comment type="caution">
    <text evidence="5">The sequence shown here is derived from an EMBL/GenBank/DDBJ whole genome shotgun (WGS) entry which is preliminary data.</text>
</comment>
<evidence type="ECO:0000313" key="6">
    <source>
        <dbReference type="Proteomes" id="UP001238973"/>
    </source>
</evidence>
<dbReference type="GO" id="GO:0031956">
    <property type="term" value="F:medium-chain fatty acid-CoA ligase activity"/>
    <property type="evidence" value="ECO:0007669"/>
    <property type="project" value="TreeGrafter"/>
</dbReference>
<dbReference type="InterPro" id="IPR042099">
    <property type="entry name" value="ANL_N_sf"/>
</dbReference>
<name>A0AAJ1VBW5_9BACI</name>
<feature type="domain" description="AMP-dependent synthetase/ligase" evidence="3">
    <location>
        <begin position="9"/>
        <end position="371"/>
    </location>
</feature>